<dbReference type="PRINTS" id="PR00834">
    <property type="entry name" value="PROTEASES2C"/>
</dbReference>
<dbReference type="Pfam" id="PF13365">
    <property type="entry name" value="Trypsin_2"/>
    <property type="match status" value="1"/>
</dbReference>
<feature type="compositionally biased region" description="Pro residues" evidence="3">
    <location>
        <begin position="16"/>
        <end position="27"/>
    </location>
</feature>
<evidence type="ECO:0000256" key="1">
    <source>
        <dbReference type="ARBA" id="ARBA00022670"/>
    </source>
</evidence>
<name>A0A1H1NJR6_9ACTN</name>
<dbReference type="PANTHER" id="PTHR43343:SF3">
    <property type="entry name" value="PROTEASE DO-LIKE 8, CHLOROPLASTIC"/>
    <property type="match status" value="1"/>
</dbReference>
<reference evidence="6 7" key="1">
    <citation type="submission" date="2016-10" db="EMBL/GenBank/DDBJ databases">
        <authorList>
            <person name="de Groot N.N."/>
        </authorList>
    </citation>
    <scope>NUCLEOTIDE SEQUENCE [LARGE SCALE GENOMIC DNA]</scope>
    <source>
        <strain evidence="6 7">DSM 21741</strain>
    </source>
</reference>
<dbReference type="Proteomes" id="UP000199092">
    <property type="component" value="Chromosome I"/>
</dbReference>
<feature type="compositionally biased region" description="Pro residues" evidence="3">
    <location>
        <begin position="97"/>
        <end position="112"/>
    </location>
</feature>
<feature type="transmembrane region" description="Helical" evidence="4">
    <location>
        <begin position="149"/>
        <end position="169"/>
    </location>
</feature>
<dbReference type="AlphaFoldDB" id="A0A1H1NJR6"/>
<dbReference type="SUPFAM" id="SSF50494">
    <property type="entry name" value="Trypsin-like serine proteases"/>
    <property type="match status" value="1"/>
</dbReference>
<accession>A0A1H1NJR6</accession>
<proteinExistence type="predicted"/>
<keyword evidence="4" id="KW-1133">Transmembrane helix</keyword>
<dbReference type="InterPro" id="IPR051201">
    <property type="entry name" value="Chloro_Bact_Ser_Proteases"/>
</dbReference>
<dbReference type="PANTHER" id="PTHR43343">
    <property type="entry name" value="PEPTIDASE S12"/>
    <property type="match status" value="1"/>
</dbReference>
<dbReference type="SMART" id="SM00228">
    <property type="entry name" value="PDZ"/>
    <property type="match status" value="1"/>
</dbReference>
<dbReference type="OrthoDB" id="9758917at2"/>
<evidence type="ECO:0000256" key="3">
    <source>
        <dbReference type="SAM" id="MobiDB-lite"/>
    </source>
</evidence>
<keyword evidence="2" id="KW-0378">Hydrolase</keyword>
<dbReference type="InterPro" id="IPR009003">
    <property type="entry name" value="Peptidase_S1_PA"/>
</dbReference>
<feature type="region of interest" description="Disordered" evidence="3">
    <location>
        <begin position="1"/>
        <end position="142"/>
    </location>
</feature>
<keyword evidence="7" id="KW-1185">Reference proteome</keyword>
<keyword evidence="4" id="KW-0812">Transmembrane</keyword>
<protein>
    <submittedName>
        <fullName evidence="6">Putative serine protease PepD</fullName>
    </submittedName>
</protein>
<evidence type="ECO:0000256" key="2">
    <source>
        <dbReference type="ARBA" id="ARBA00022801"/>
    </source>
</evidence>
<dbReference type="Pfam" id="PF13180">
    <property type="entry name" value="PDZ_2"/>
    <property type="match status" value="1"/>
</dbReference>
<dbReference type="InterPro" id="IPR001940">
    <property type="entry name" value="Peptidase_S1C"/>
</dbReference>
<dbReference type="InterPro" id="IPR001478">
    <property type="entry name" value="PDZ"/>
</dbReference>
<gene>
    <name evidence="6" type="ORF">SAMN04488543_0877</name>
</gene>
<keyword evidence="1 6" id="KW-0645">Protease</keyword>
<dbReference type="GO" id="GO:0006508">
    <property type="term" value="P:proteolysis"/>
    <property type="evidence" value="ECO:0007669"/>
    <property type="project" value="UniProtKB-KW"/>
</dbReference>
<dbReference type="GO" id="GO:0004252">
    <property type="term" value="F:serine-type endopeptidase activity"/>
    <property type="evidence" value="ECO:0007669"/>
    <property type="project" value="InterPro"/>
</dbReference>
<dbReference type="SUPFAM" id="SSF50156">
    <property type="entry name" value="PDZ domain-like"/>
    <property type="match status" value="1"/>
</dbReference>
<feature type="region of interest" description="Disordered" evidence="3">
    <location>
        <begin position="179"/>
        <end position="205"/>
    </location>
</feature>
<keyword evidence="4" id="KW-0472">Membrane</keyword>
<evidence type="ECO:0000313" key="7">
    <source>
        <dbReference type="Proteomes" id="UP000199092"/>
    </source>
</evidence>
<feature type="compositionally biased region" description="Pro residues" evidence="3">
    <location>
        <begin position="35"/>
        <end position="49"/>
    </location>
</feature>
<feature type="domain" description="PDZ" evidence="5">
    <location>
        <begin position="407"/>
        <end position="491"/>
    </location>
</feature>
<dbReference type="STRING" id="546871.SAMN04488543_0877"/>
<evidence type="ECO:0000256" key="4">
    <source>
        <dbReference type="SAM" id="Phobius"/>
    </source>
</evidence>
<dbReference type="EMBL" id="LT629749">
    <property type="protein sequence ID" value="SDR98955.1"/>
    <property type="molecule type" value="Genomic_DNA"/>
</dbReference>
<dbReference type="Gene3D" id="2.30.42.10">
    <property type="match status" value="1"/>
</dbReference>
<dbReference type="InterPro" id="IPR036034">
    <property type="entry name" value="PDZ_sf"/>
</dbReference>
<dbReference type="PROSITE" id="PS50106">
    <property type="entry name" value="PDZ"/>
    <property type="match status" value="1"/>
</dbReference>
<organism evidence="6 7">
    <name type="scientific">Friedmanniella luteola</name>
    <dbReference type="NCBI Taxonomy" id="546871"/>
    <lineage>
        <taxon>Bacteria</taxon>
        <taxon>Bacillati</taxon>
        <taxon>Actinomycetota</taxon>
        <taxon>Actinomycetes</taxon>
        <taxon>Propionibacteriales</taxon>
        <taxon>Nocardioidaceae</taxon>
        <taxon>Friedmanniella</taxon>
    </lineage>
</organism>
<dbReference type="Gene3D" id="2.40.10.120">
    <property type="match status" value="1"/>
</dbReference>
<sequence length="505" mass="50815">MGENTPPGSSSGGPRPGDPAPQGPPPDEQYWAPFGRPPAPEPAPPPLPGATPQTAATDPHADTDAGADTAPLPVGEWSRPDAWTPRGPGFDTQPTQAPVPSPYAAAPPPWGPPSSSGPQAWGPPPPFSPPAGAGSTALPGPAARRRSRLWPVLALAALTALLVGGAAGYGGSLLAGRGTAGPTVATSAPADPGTSGSARPLPAPPAQADTVEVAKRVLPGTVMIQTGSSTGSGFVLDTAGRIMTNNHVVAGAADGDRIRVVFSDGRRQNATLVGRSPSYDLAVIKVRASEDLEPLPFGDSEAIEVGQPVIAVGAPLGLPGTVTQGIVSAQDRPVVVNGGSDADAPTAYINAIQTDAPINPGNSGGPLVDAAGRVIGVNSAILTLGSSQGQTGNIGLGFAIPVDQARQIGRQLAEKGKASYPVIGATVQDTSSGVQLQTVESGGPADDAGLRQGDVVTRIDDQRVRTMEELIVTIRTRRPGQAVVLDYTRGSADRSARVTLGSKEG</sequence>
<feature type="compositionally biased region" description="Low complexity" evidence="3">
    <location>
        <begin position="50"/>
        <end position="73"/>
    </location>
</feature>
<evidence type="ECO:0000259" key="5">
    <source>
        <dbReference type="PROSITE" id="PS50106"/>
    </source>
</evidence>
<evidence type="ECO:0000313" key="6">
    <source>
        <dbReference type="EMBL" id="SDR98955.1"/>
    </source>
</evidence>
<dbReference type="RefSeq" id="WP_091410506.1">
    <property type="nucleotide sequence ID" value="NZ_LT629749.1"/>
</dbReference>